<dbReference type="CDD" id="cd17871">
    <property type="entry name" value="GPN2"/>
    <property type="match status" value="1"/>
</dbReference>
<dbReference type="GO" id="GO:0003924">
    <property type="term" value="F:GTPase activity"/>
    <property type="evidence" value="ECO:0007669"/>
    <property type="project" value="TreeGrafter"/>
</dbReference>
<dbReference type="GO" id="GO:0005525">
    <property type="term" value="F:GTP binding"/>
    <property type="evidence" value="ECO:0007669"/>
    <property type="project" value="UniProtKB-KW"/>
</dbReference>
<dbReference type="AlphaFoldDB" id="A0A2V0NWH1"/>
<comment type="function">
    <text evidence="5">Small GTPase required for proper localization of RNA polymerase II and III (RNAPII and RNAPIII). May act at an RNAP assembly step prior to nuclear import.</text>
</comment>
<dbReference type="PANTHER" id="PTHR21231:SF3">
    <property type="entry name" value="GPN-LOOP GTPASE 2"/>
    <property type="match status" value="1"/>
</dbReference>
<dbReference type="OrthoDB" id="5839at2759"/>
<evidence type="ECO:0000313" key="8">
    <source>
        <dbReference type="Proteomes" id="UP000247498"/>
    </source>
</evidence>
<keyword evidence="2 5" id="KW-0547">Nucleotide-binding</keyword>
<comment type="subunit">
    <text evidence="5">Binds to RNA polymerase II (RNAPII).</text>
</comment>
<evidence type="ECO:0000256" key="1">
    <source>
        <dbReference type="ARBA" id="ARBA00005290"/>
    </source>
</evidence>
<evidence type="ECO:0000256" key="2">
    <source>
        <dbReference type="ARBA" id="ARBA00022741"/>
    </source>
</evidence>
<evidence type="ECO:0000256" key="5">
    <source>
        <dbReference type="RuleBase" id="RU365059"/>
    </source>
</evidence>
<evidence type="ECO:0000256" key="3">
    <source>
        <dbReference type="ARBA" id="ARBA00022801"/>
    </source>
</evidence>
<dbReference type="Gene3D" id="3.40.50.300">
    <property type="entry name" value="P-loop containing nucleotide triphosphate hydrolases"/>
    <property type="match status" value="1"/>
</dbReference>
<dbReference type="STRING" id="307507.A0A2V0NWH1"/>
<dbReference type="InterPro" id="IPR004130">
    <property type="entry name" value="Gpn"/>
</dbReference>
<accession>A0A2V0NWH1</accession>
<comment type="caution">
    <text evidence="7">The sequence shown here is derived from an EMBL/GenBank/DDBJ whole genome shotgun (WGS) entry which is preliminary data.</text>
</comment>
<dbReference type="InParanoid" id="A0A2V0NWH1"/>
<dbReference type="InterPro" id="IPR027417">
    <property type="entry name" value="P-loop_NTPase"/>
</dbReference>
<dbReference type="SUPFAM" id="SSF52540">
    <property type="entry name" value="P-loop containing nucleoside triphosphate hydrolases"/>
    <property type="match status" value="1"/>
</dbReference>
<organism evidence="7 8">
    <name type="scientific">Raphidocelis subcapitata</name>
    <dbReference type="NCBI Taxonomy" id="307507"/>
    <lineage>
        <taxon>Eukaryota</taxon>
        <taxon>Viridiplantae</taxon>
        <taxon>Chlorophyta</taxon>
        <taxon>core chlorophytes</taxon>
        <taxon>Chlorophyceae</taxon>
        <taxon>CS clade</taxon>
        <taxon>Sphaeropleales</taxon>
        <taxon>Selenastraceae</taxon>
        <taxon>Raphidocelis</taxon>
    </lineage>
</organism>
<reference evidence="7 8" key="1">
    <citation type="journal article" date="2018" name="Sci. Rep.">
        <title>Raphidocelis subcapitata (=Pseudokirchneriella subcapitata) provides an insight into genome evolution and environmental adaptations in the Sphaeropleales.</title>
        <authorList>
            <person name="Suzuki S."/>
            <person name="Yamaguchi H."/>
            <person name="Nakajima N."/>
            <person name="Kawachi M."/>
        </authorList>
    </citation>
    <scope>NUCLEOTIDE SEQUENCE [LARGE SCALE GENOMIC DNA]</scope>
    <source>
        <strain evidence="7 8">NIES-35</strain>
    </source>
</reference>
<evidence type="ECO:0000256" key="6">
    <source>
        <dbReference type="SAM" id="MobiDB-lite"/>
    </source>
</evidence>
<dbReference type="GO" id="GO:0005737">
    <property type="term" value="C:cytoplasm"/>
    <property type="evidence" value="ECO:0007669"/>
    <property type="project" value="TreeGrafter"/>
</dbReference>
<evidence type="ECO:0000256" key="4">
    <source>
        <dbReference type="ARBA" id="ARBA00023134"/>
    </source>
</evidence>
<feature type="compositionally biased region" description="Gly residues" evidence="6">
    <location>
        <begin position="335"/>
        <end position="368"/>
    </location>
</feature>
<comment type="similarity">
    <text evidence="1 5">Belongs to the GPN-loop GTPase family.</text>
</comment>
<feature type="region of interest" description="Disordered" evidence="6">
    <location>
        <begin position="296"/>
        <end position="368"/>
    </location>
</feature>
<name>A0A2V0NWH1_9CHLO</name>
<dbReference type="InterPro" id="IPR030231">
    <property type="entry name" value="Gpn2"/>
</dbReference>
<dbReference type="EMBL" id="BDRX01000009">
    <property type="protein sequence ID" value="GBF89287.1"/>
    <property type="molecule type" value="Genomic_DNA"/>
</dbReference>
<sequence>MPFGQLVIGPPGSGKTTYVAGAAQLLAAGGRRLALVNLDPANDQLPYTPAVDVSELVCLESVMEELGLGPNGGLVYCIEFLEANLDWLAERLAPLEAEGAYFIFDCPGQVELFTQHDSLRRVLAALAARGHRLAAVHLVDSHLCTEPAKYIAALLLSLGAMLHLELPHINVLSKVDLLRQYGGLDFSLDYYTEVQDLSYLVGSMGNDAFSARHRRLSSELCELVSDFGLLSFLPLAIEDKQSLQAVLHAVDKANGALYASLASPQLGLPPEFLYGTAHRAEDDDITRLMQERYVEGRAQPPPAAAAAAAADRPEAADDPEAEGARGDLRGAAPRGAGGGGGGDSGGGSGGDGGAGGGSRGGSSAGGGG</sequence>
<protein>
    <recommendedName>
        <fullName evidence="5">GPN-loop GTPase 2</fullName>
    </recommendedName>
</protein>
<keyword evidence="4 5" id="KW-0342">GTP-binding</keyword>
<dbReference type="PANTHER" id="PTHR21231">
    <property type="entry name" value="XPA-BINDING PROTEIN 1-RELATED"/>
    <property type="match status" value="1"/>
</dbReference>
<keyword evidence="8" id="KW-1185">Reference proteome</keyword>
<evidence type="ECO:0000313" key="7">
    <source>
        <dbReference type="EMBL" id="GBF89287.1"/>
    </source>
</evidence>
<dbReference type="Pfam" id="PF03029">
    <property type="entry name" value="ATP_bind_1"/>
    <property type="match status" value="1"/>
</dbReference>
<proteinExistence type="inferred from homology"/>
<dbReference type="FunCoup" id="A0A2V0NWH1">
    <property type="interactions" value="2130"/>
</dbReference>
<dbReference type="Proteomes" id="UP000247498">
    <property type="component" value="Unassembled WGS sequence"/>
</dbReference>
<keyword evidence="3 5" id="KW-0378">Hydrolase</keyword>
<gene>
    <name evidence="7" type="ORF">Rsub_02164</name>
</gene>
<dbReference type="FunFam" id="3.40.50.300:FF:000338">
    <property type="entry name" value="GPN-loop GTPase 2"/>
    <property type="match status" value="1"/>
</dbReference>